<proteinExistence type="predicted"/>
<name>A0A5B7D957_PORTR</name>
<feature type="compositionally biased region" description="Basic residues" evidence="1">
    <location>
        <begin position="94"/>
        <end position="103"/>
    </location>
</feature>
<dbReference type="Proteomes" id="UP000324222">
    <property type="component" value="Unassembled WGS sequence"/>
</dbReference>
<comment type="caution">
    <text evidence="2">The sequence shown here is derived from an EMBL/GenBank/DDBJ whole genome shotgun (WGS) entry which is preliminary data.</text>
</comment>
<keyword evidence="3" id="KW-1185">Reference proteome</keyword>
<sequence>MRAAARLTDGVDRRTDTRTGHHTTKFLCHHLKDNLVTARRDNPRVGKMRQEHTNIVSGKPWHHTNHFPSLLDARTTTVITPVTTTVTTPPPPDRRHRHLYLWT</sequence>
<dbReference type="AlphaFoldDB" id="A0A5B7D957"/>
<evidence type="ECO:0000256" key="1">
    <source>
        <dbReference type="SAM" id="MobiDB-lite"/>
    </source>
</evidence>
<evidence type="ECO:0000313" key="2">
    <source>
        <dbReference type="EMBL" id="MPC17752.1"/>
    </source>
</evidence>
<accession>A0A5B7D957</accession>
<gene>
    <name evidence="2" type="ORF">E2C01_010616</name>
</gene>
<organism evidence="2 3">
    <name type="scientific">Portunus trituberculatus</name>
    <name type="common">Swimming crab</name>
    <name type="synonym">Neptunus trituberculatus</name>
    <dbReference type="NCBI Taxonomy" id="210409"/>
    <lineage>
        <taxon>Eukaryota</taxon>
        <taxon>Metazoa</taxon>
        <taxon>Ecdysozoa</taxon>
        <taxon>Arthropoda</taxon>
        <taxon>Crustacea</taxon>
        <taxon>Multicrustacea</taxon>
        <taxon>Malacostraca</taxon>
        <taxon>Eumalacostraca</taxon>
        <taxon>Eucarida</taxon>
        <taxon>Decapoda</taxon>
        <taxon>Pleocyemata</taxon>
        <taxon>Brachyura</taxon>
        <taxon>Eubrachyura</taxon>
        <taxon>Portunoidea</taxon>
        <taxon>Portunidae</taxon>
        <taxon>Portuninae</taxon>
        <taxon>Portunus</taxon>
    </lineage>
</organism>
<evidence type="ECO:0000313" key="3">
    <source>
        <dbReference type="Proteomes" id="UP000324222"/>
    </source>
</evidence>
<feature type="region of interest" description="Disordered" evidence="1">
    <location>
        <begin position="82"/>
        <end position="103"/>
    </location>
</feature>
<dbReference type="EMBL" id="VSRR010000619">
    <property type="protein sequence ID" value="MPC17752.1"/>
    <property type="molecule type" value="Genomic_DNA"/>
</dbReference>
<protein>
    <submittedName>
        <fullName evidence="2">Uncharacterized protein</fullName>
    </submittedName>
</protein>
<reference evidence="2 3" key="1">
    <citation type="submission" date="2019-05" db="EMBL/GenBank/DDBJ databases">
        <title>Another draft genome of Portunus trituberculatus and its Hox gene families provides insights of decapod evolution.</title>
        <authorList>
            <person name="Jeong J.-H."/>
            <person name="Song I."/>
            <person name="Kim S."/>
            <person name="Choi T."/>
            <person name="Kim D."/>
            <person name="Ryu S."/>
            <person name="Kim W."/>
        </authorList>
    </citation>
    <scope>NUCLEOTIDE SEQUENCE [LARGE SCALE GENOMIC DNA]</scope>
    <source>
        <tissue evidence="2">Muscle</tissue>
    </source>
</reference>